<evidence type="ECO:0000313" key="2">
    <source>
        <dbReference type="Proteomes" id="UP001153332"/>
    </source>
</evidence>
<sequence length="426" mass="47987">MIAGDTLGSIAMPVPESLGRNGLTQLNEARLTTKSDETEPSQPVPNPVCELKHEVYVRIPDLFSSIMAQEPVENPNRSEVEAESDEWIREIMKMDEKAAAKHMRAQFCYISSLWTPTSDKEGLRLMTDWVNWVFLFDDQFDEGFLKDDPVATQEEVDATMAIMSDDAPLYGPEVNPIRYVFQVCWQRIKSRASLGKLPDKVVAVVGLTVIKPGIELQQRCRDQHKFYFDQIVVQVQRVAAGEDLASDLQTYMKMRRGTIGAYPAIAVSECVHSIELPEHVFLHPSLQECVRISSDLILLVNDLLSYRKDVELGTDFGVIPILQGKGLSIQQSIDQIGAMMNDRYRGWYTSLAELPSYGRKIDREVLKFVEVCRLVALGNLYWSFKTGRYLGAEGPYVYETKIMRLPSRKTTDSGTVGQSAVGLTCN</sequence>
<accession>A0ACC2K1D6</accession>
<reference evidence="1" key="1">
    <citation type="submission" date="2022-12" db="EMBL/GenBank/DDBJ databases">
        <title>Genome Sequence of Lasiodiplodia mahajangana.</title>
        <authorList>
            <person name="Buettner E."/>
        </authorList>
    </citation>
    <scope>NUCLEOTIDE SEQUENCE</scope>
    <source>
        <strain evidence="1">VT137</strain>
    </source>
</reference>
<comment type="caution">
    <text evidence="1">The sequence shown here is derived from an EMBL/GenBank/DDBJ whole genome shotgun (WGS) entry which is preliminary data.</text>
</comment>
<gene>
    <name evidence="1" type="ORF">O1611_g72</name>
</gene>
<name>A0ACC2K1D6_9PEZI</name>
<proteinExistence type="predicted"/>
<dbReference type="Proteomes" id="UP001153332">
    <property type="component" value="Unassembled WGS sequence"/>
</dbReference>
<protein>
    <submittedName>
        <fullName evidence="1">Uncharacterized protein</fullName>
    </submittedName>
</protein>
<evidence type="ECO:0000313" key="1">
    <source>
        <dbReference type="EMBL" id="KAJ8133549.1"/>
    </source>
</evidence>
<dbReference type="EMBL" id="JAPUUL010000005">
    <property type="protein sequence ID" value="KAJ8133549.1"/>
    <property type="molecule type" value="Genomic_DNA"/>
</dbReference>
<keyword evidence="2" id="KW-1185">Reference proteome</keyword>
<organism evidence="1 2">
    <name type="scientific">Lasiodiplodia mahajangana</name>
    <dbReference type="NCBI Taxonomy" id="1108764"/>
    <lineage>
        <taxon>Eukaryota</taxon>
        <taxon>Fungi</taxon>
        <taxon>Dikarya</taxon>
        <taxon>Ascomycota</taxon>
        <taxon>Pezizomycotina</taxon>
        <taxon>Dothideomycetes</taxon>
        <taxon>Dothideomycetes incertae sedis</taxon>
        <taxon>Botryosphaeriales</taxon>
        <taxon>Botryosphaeriaceae</taxon>
        <taxon>Lasiodiplodia</taxon>
    </lineage>
</organism>